<dbReference type="VEuPathDB" id="CryptoDB:Vbra_8256"/>
<evidence type="ECO:0000256" key="1">
    <source>
        <dbReference type="SAM" id="SignalP"/>
    </source>
</evidence>
<organism evidence="2 3">
    <name type="scientific">Vitrella brassicaformis (strain CCMP3155)</name>
    <dbReference type="NCBI Taxonomy" id="1169540"/>
    <lineage>
        <taxon>Eukaryota</taxon>
        <taxon>Sar</taxon>
        <taxon>Alveolata</taxon>
        <taxon>Colpodellida</taxon>
        <taxon>Vitrellaceae</taxon>
        <taxon>Vitrella</taxon>
    </lineage>
</organism>
<sequence>MMRLGIVPASTIVALAIVLCGAGAAAARGEGRKQAACPTTAPPTITTNYCNVTTEEVIPTYLTAPDEANVTTILTEIVLGDLPENTTKFVYLTASSDTQSLQLVCLAGAPLDTNITYEVTYTVGGVDVGPCQVTVSCTTIEGPIDAPSEDIDAPETAGGTAGRVKCLGGHLGSGSPKLITEFARVAGGGRGWRASYVGVPTDFAMLHGPKGGNKGVAIKDDLNSQTVKLVRDHVGQAQKQETIVPVLFKFRNGGQVVSKTCPVHVTGN</sequence>
<dbReference type="InParanoid" id="A0A0G4EUI8"/>
<proteinExistence type="predicted"/>
<keyword evidence="3" id="KW-1185">Reference proteome</keyword>
<dbReference type="AlphaFoldDB" id="A0A0G4EUI8"/>
<reference evidence="2 3" key="1">
    <citation type="submission" date="2014-11" db="EMBL/GenBank/DDBJ databases">
        <authorList>
            <person name="Zhu J."/>
            <person name="Qi W."/>
            <person name="Song R."/>
        </authorList>
    </citation>
    <scope>NUCLEOTIDE SEQUENCE [LARGE SCALE GENOMIC DNA]</scope>
</reference>
<keyword evidence="1" id="KW-0732">Signal</keyword>
<accession>A0A0G4EUI8</accession>
<dbReference type="EMBL" id="CDMY01000318">
    <property type="protein sequence ID" value="CEM02093.1"/>
    <property type="molecule type" value="Genomic_DNA"/>
</dbReference>
<feature type="signal peptide" evidence="1">
    <location>
        <begin position="1"/>
        <end position="27"/>
    </location>
</feature>
<name>A0A0G4EUI8_VITBC</name>
<evidence type="ECO:0000313" key="3">
    <source>
        <dbReference type="Proteomes" id="UP000041254"/>
    </source>
</evidence>
<gene>
    <name evidence="2" type="ORF">Vbra_8256</name>
</gene>
<evidence type="ECO:0000313" key="2">
    <source>
        <dbReference type="EMBL" id="CEM02093.1"/>
    </source>
</evidence>
<feature type="chain" id="PRO_5005188169" evidence="1">
    <location>
        <begin position="28"/>
        <end position="268"/>
    </location>
</feature>
<protein>
    <submittedName>
        <fullName evidence="2">Uncharacterized protein</fullName>
    </submittedName>
</protein>
<dbReference type="Proteomes" id="UP000041254">
    <property type="component" value="Unassembled WGS sequence"/>
</dbReference>